<feature type="compositionally biased region" description="Low complexity" evidence="13">
    <location>
        <begin position="297"/>
        <end position="323"/>
    </location>
</feature>
<dbReference type="Pfam" id="PF14570">
    <property type="entry name" value="zf-RING_4"/>
    <property type="match status" value="1"/>
</dbReference>
<evidence type="ECO:0000256" key="3">
    <source>
        <dbReference type="ARBA" id="ARBA00022723"/>
    </source>
</evidence>
<feature type="compositionally biased region" description="Low complexity" evidence="13">
    <location>
        <begin position="416"/>
        <end position="430"/>
    </location>
</feature>
<reference evidence="18" key="1">
    <citation type="submission" date="2023-07" db="EMBL/GenBank/DDBJ databases">
        <title>A draft genome of Kazachstania heterogenica Y-27499.</title>
        <authorList>
            <person name="Donic C."/>
            <person name="Kralova J.S."/>
            <person name="Fidel L."/>
            <person name="Ben-Dor S."/>
            <person name="Jung S."/>
        </authorList>
    </citation>
    <scope>NUCLEOTIDE SEQUENCE [LARGE SCALE GENOMIC DNA]</scope>
    <source>
        <strain evidence="18">Y27499</strain>
    </source>
</reference>
<feature type="compositionally biased region" description="Polar residues" evidence="13">
    <location>
        <begin position="264"/>
        <end position="277"/>
    </location>
</feature>
<dbReference type="SUPFAM" id="SSF57850">
    <property type="entry name" value="RING/U-box"/>
    <property type="match status" value="1"/>
</dbReference>
<evidence type="ECO:0000259" key="15">
    <source>
        <dbReference type="PROSITE" id="PS50102"/>
    </source>
</evidence>
<feature type="compositionally biased region" description="Low complexity" evidence="13">
    <location>
        <begin position="278"/>
        <end position="287"/>
    </location>
</feature>
<keyword evidence="7" id="KW-0805">Transcription regulation</keyword>
<evidence type="ECO:0000256" key="7">
    <source>
        <dbReference type="ARBA" id="ARBA00023015"/>
    </source>
</evidence>
<dbReference type="InterPro" id="IPR034261">
    <property type="entry name" value="CNOT4_RRM"/>
</dbReference>
<evidence type="ECO:0008006" key="19">
    <source>
        <dbReference type="Google" id="ProtNLM"/>
    </source>
</evidence>
<dbReference type="InterPro" id="IPR000571">
    <property type="entry name" value="Znf_CCCH"/>
</dbReference>
<evidence type="ECO:0000256" key="6">
    <source>
        <dbReference type="ARBA" id="ARBA00022884"/>
    </source>
</evidence>
<dbReference type="PANTHER" id="PTHR12603:SF0">
    <property type="entry name" value="CCR4-NOT TRANSCRIPTION COMPLEX SUBUNIT 4"/>
    <property type="match status" value="1"/>
</dbReference>
<keyword evidence="6 11" id="KW-0694">RNA-binding</keyword>
<keyword evidence="9" id="KW-0804">Transcription</keyword>
<proteinExistence type="predicted"/>
<dbReference type="CDD" id="cd12438">
    <property type="entry name" value="RRM_CNOT4"/>
    <property type="match status" value="1"/>
</dbReference>
<keyword evidence="18" id="KW-1185">Reference proteome</keyword>
<evidence type="ECO:0000256" key="4">
    <source>
        <dbReference type="ARBA" id="ARBA00022771"/>
    </source>
</evidence>
<dbReference type="PROSITE" id="PS50089">
    <property type="entry name" value="ZF_RING_2"/>
    <property type="match status" value="1"/>
</dbReference>
<dbReference type="PANTHER" id="PTHR12603">
    <property type="entry name" value="CCR4-NOT TRANSCRIPTION COMPLEX RELATED"/>
    <property type="match status" value="1"/>
</dbReference>
<evidence type="ECO:0000256" key="1">
    <source>
        <dbReference type="ARBA" id="ARBA00004123"/>
    </source>
</evidence>
<dbReference type="GO" id="GO:0061630">
    <property type="term" value="F:ubiquitin protein ligase activity"/>
    <property type="evidence" value="ECO:0007669"/>
    <property type="project" value="UniProtKB-ARBA"/>
</dbReference>
<dbReference type="Pfam" id="PF00076">
    <property type="entry name" value="RRM_1"/>
    <property type="match status" value="1"/>
</dbReference>
<keyword evidence="3 12" id="KW-0479">Metal-binding</keyword>
<feature type="domain" description="RING-type" evidence="14">
    <location>
        <begin position="29"/>
        <end position="74"/>
    </location>
</feature>
<feature type="compositionally biased region" description="Polar residues" evidence="13">
    <location>
        <begin position="603"/>
        <end position="618"/>
    </location>
</feature>
<dbReference type="SMART" id="SM00361">
    <property type="entry name" value="RRM_1"/>
    <property type="match status" value="1"/>
</dbReference>
<evidence type="ECO:0000256" key="12">
    <source>
        <dbReference type="PROSITE-ProRule" id="PRU00723"/>
    </source>
</evidence>
<feature type="domain" description="C3H1-type" evidence="16">
    <location>
        <begin position="223"/>
        <end position="250"/>
    </location>
</feature>
<evidence type="ECO:0000256" key="10">
    <source>
        <dbReference type="ARBA" id="ARBA00023242"/>
    </source>
</evidence>
<accession>A0AAN7WKL4</accession>
<gene>
    <name evidence="17" type="ORF">RI543_000296</name>
</gene>
<dbReference type="AlphaFoldDB" id="A0AAN7WKL4"/>
<dbReference type="EMBL" id="JAWIZZ010000006">
    <property type="protein sequence ID" value="KAK5782360.1"/>
    <property type="molecule type" value="Genomic_DNA"/>
</dbReference>
<evidence type="ECO:0000259" key="16">
    <source>
        <dbReference type="PROSITE" id="PS50103"/>
    </source>
</evidence>
<dbReference type="PROSITE" id="PS50103">
    <property type="entry name" value="ZF_C3H1"/>
    <property type="match status" value="1"/>
</dbReference>
<comment type="subcellular location">
    <subcellularLocation>
        <location evidence="1">Nucleus</location>
    </subcellularLocation>
</comment>
<dbReference type="GO" id="GO:0003723">
    <property type="term" value="F:RNA binding"/>
    <property type="evidence" value="ECO:0007669"/>
    <property type="project" value="UniProtKB-UniRule"/>
</dbReference>
<dbReference type="InterPro" id="IPR000504">
    <property type="entry name" value="RRM_dom"/>
</dbReference>
<evidence type="ECO:0000256" key="5">
    <source>
        <dbReference type="ARBA" id="ARBA00022833"/>
    </source>
</evidence>
<dbReference type="FunFam" id="3.30.70.330:FF:000257">
    <property type="entry name" value="CCR4-NOT core complex subunit Not4"/>
    <property type="match status" value="1"/>
</dbReference>
<feature type="compositionally biased region" description="Polar residues" evidence="13">
    <location>
        <begin position="337"/>
        <end position="346"/>
    </location>
</feature>
<evidence type="ECO:0000256" key="8">
    <source>
        <dbReference type="ARBA" id="ARBA00023054"/>
    </source>
</evidence>
<dbReference type="GO" id="GO:0010557">
    <property type="term" value="P:positive regulation of macromolecule biosynthetic process"/>
    <property type="evidence" value="ECO:0007669"/>
    <property type="project" value="UniProtKB-ARBA"/>
</dbReference>
<dbReference type="InterPro" id="IPR013083">
    <property type="entry name" value="Znf_RING/FYVE/PHD"/>
</dbReference>
<feature type="zinc finger region" description="C3H1-type" evidence="12">
    <location>
        <begin position="223"/>
        <end position="250"/>
    </location>
</feature>
<dbReference type="Gene3D" id="3.30.40.10">
    <property type="entry name" value="Zinc/RING finger domain, C3HC4 (zinc finger)"/>
    <property type="match status" value="1"/>
</dbReference>
<dbReference type="InterPro" id="IPR003954">
    <property type="entry name" value="RRM_euk-type"/>
</dbReference>
<feature type="domain" description="RRM" evidence="15">
    <location>
        <begin position="133"/>
        <end position="226"/>
    </location>
</feature>
<dbReference type="GO" id="GO:0051254">
    <property type="term" value="P:positive regulation of RNA metabolic process"/>
    <property type="evidence" value="ECO:0007669"/>
    <property type="project" value="UniProtKB-ARBA"/>
</dbReference>
<evidence type="ECO:0000256" key="9">
    <source>
        <dbReference type="ARBA" id="ARBA00023163"/>
    </source>
</evidence>
<feature type="compositionally biased region" description="Low complexity" evidence="13">
    <location>
        <begin position="549"/>
        <end position="560"/>
    </location>
</feature>
<dbReference type="GO" id="GO:0030015">
    <property type="term" value="C:CCR4-NOT core complex"/>
    <property type="evidence" value="ECO:0007669"/>
    <property type="project" value="UniProtKB-ARBA"/>
</dbReference>
<evidence type="ECO:0000259" key="14">
    <source>
        <dbReference type="PROSITE" id="PS50089"/>
    </source>
</evidence>
<evidence type="ECO:0000256" key="11">
    <source>
        <dbReference type="PROSITE-ProRule" id="PRU00176"/>
    </source>
</evidence>
<dbReference type="GO" id="GO:0005634">
    <property type="term" value="C:nucleus"/>
    <property type="evidence" value="ECO:0007669"/>
    <property type="project" value="UniProtKB-SubCell"/>
</dbReference>
<dbReference type="GO" id="GO:0008270">
    <property type="term" value="F:zinc ion binding"/>
    <property type="evidence" value="ECO:0007669"/>
    <property type="project" value="UniProtKB-KW"/>
</dbReference>
<organism evidence="17 18">
    <name type="scientific">Arxiozyma heterogenica</name>
    <dbReference type="NCBI Taxonomy" id="278026"/>
    <lineage>
        <taxon>Eukaryota</taxon>
        <taxon>Fungi</taxon>
        <taxon>Dikarya</taxon>
        <taxon>Ascomycota</taxon>
        <taxon>Saccharomycotina</taxon>
        <taxon>Saccharomycetes</taxon>
        <taxon>Saccharomycetales</taxon>
        <taxon>Saccharomycetaceae</taxon>
        <taxon>Arxiozyma</taxon>
    </lineage>
</organism>
<dbReference type="SUPFAM" id="SSF54928">
    <property type="entry name" value="RNA-binding domain, RBD"/>
    <property type="match status" value="1"/>
</dbReference>
<evidence type="ECO:0000313" key="17">
    <source>
        <dbReference type="EMBL" id="KAK5782360.1"/>
    </source>
</evidence>
<feature type="region of interest" description="Disordered" evidence="13">
    <location>
        <begin position="416"/>
        <end position="448"/>
    </location>
</feature>
<dbReference type="InterPro" id="IPR039780">
    <property type="entry name" value="Mot2"/>
</dbReference>
<feature type="region of interest" description="Disordered" evidence="13">
    <location>
        <begin position="549"/>
        <end position="568"/>
    </location>
</feature>
<dbReference type="PROSITE" id="PS50102">
    <property type="entry name" value="RRM"/>
    <property type="match status" value="1"/>
</dbReference>
<dbReference type="InterPro" id="IPR012677">
    <property type="entry name" value="Nucleotide-bd_a/b_plait_sf"/>
</dbReference>
<name>A0AAN7WKL4_9SACH</name>
<keyword evidence="4 12" id="KW-0863">Zinc-finger</keyword>
<dbReference type="FunFam" id="3.30.40.10:FF:000006">
    <property type="entry name" value="CCR4-NOT transcription complex subunit 4"/>
    <property type="match status" value="1"/>
</dbReference>
<dbReference type="InterPro" id="IPR035979">
    <property type="entry name" value="RBD_domain_sf"/>
</dbReference>
<evidence type="ECO:0000256" key="13">
    <source>
        <dbReference type="SAM" id="MobiDB-lite"/>
    </source>
</evidence>
<keyword evidence="10" id="KW-0539">Nucleus</keyword>
<protein>
    <recommendedName>
        <fullName evidence="19">General negative regulator of transcription subunit 4</fullName>
    </recommendedName>
</protein>
<feature type="region of interest" description="Disordered" evidence="13">
    <location>
        <begin position="586"/>
        <end position="618"/>
    </location>
</feature>
<dbReference type="InterPro" id="IPR039515">
    <property type="entry name" value="NOT4_mRING-HC-C4C4"/>
</dbReference>
<keyword evidence="5 12" id="KW-0862">Zinc</keyword>
<dbReference type="GO" id="GO:0000956">
    <property type="term" value="P:nuclear-transcribed mRNA catabolic process"/>
    <property type="evidence" value="ECO:0007669"/>
    <property type="project" value="UniProtKB-ARBA"/>
</dbReference>
<dbReference type="CDD" id="cd16618">
    <property type="entry name" value="mRING-HC-C4C4_CNOT4"/>
    <property type="match status" value="1"/>
</dbReference>
<feature type="region of interest" description="Disordered" evidence="13">
    <location>
        <begin position="261"/>
        <end position="363"/>
    </location>
</feature>
<comment type="caution">
    <text evidence="17">The sequence shown here is derived from an EMBL/GenBank/DDBJ whole genome shotgun (WGS) entry which is preliminary data.</text>
</comment>
<keyword evidence="2" id="KW-0678">Repressor</keyword>
<dbReference type="GO" id="GO:0016567">
    <property type="term" value="P:protein ubiquitination"/>
    <property type="evidence" value="ECO:0007669"/>
    <property type="project" value="TreeGrafter"/>
</dbReference>
<sequence>MASVIHNNLNTYQPNYDPNFLSEDEDEYCPLCIEPLDITDKNFFPCPCGYQICQFCYNNIRQNPELNGRCPACRRKYDDESVRYKVLSPEELKLETAKLARREKERKQREKEKKDIEYNNRKHLAGMRVIQKNLVYVIGVNPPVPFEEVGNTLKSEKYFGQYGKINKIVVNKKNSHGGNDNYHGHHSPGYGVYITFASKDDAAKCIAQVDGTYMDGKLIKAAYGTTKYCSSYLRGLPCPNPNCMFLHEPGEEADSFNRRELHNKQQQSHPQNTLNNMSGSTPSSSSSNAATHNVFKSTATTNGTHASTNNNNNSSFSPSSTNSPLSIKTHLHGHDAGNSTSTSTPVLTPAPIPTGANPWGISQSSTPITTLNLSKNTSSTNIPTLSELNHDTLHNSNHSNIAATFGLSNLNKSINNNSMATANGNNGSTKESNKKKNNNNAPEKKYVDPYDSSRTAVNFLDSRIQFLSNYENHEIKLKENLLDDEEYSKYPSLFSWNNIKTSEKSEYILRDKLISILAAKPIDYSASVIQFLQSVGASGVVPITTLPNSVSNNPNTTSPSFQNNENLLNEQGSTNKNVLLQLQQQQGLNTATPPPPPGIYPMNQMQQTQSQKGHVQDSNQLPHMHETGITNSTDLLNQLIKGRKVATSN</sequence>
<dbReference type="Proteomes" id="UP001306508">
    <property type="component" value="Unassembled WGS sequence"/>
</dbReference>
<dbReference type="Gene3D" id="3.30.70.330">
    <property type="match status" value="1"/>
</dbReference>
<keyword evidence="8" id="KW-0175">Coiled coil</keyword>
<dbReference type="InterPro" id="IPR001841">
    <property type="entry name" value="Znf_RING"/>
</dbReference>
<evidence type="ECO:0000313" key="18">
    <source>
        <dbReference type="Proteomes" id="UP001306508"/>
    </source>
</evidence>
<evidence type="ECO:0000256" key="2">
    <source>
        <dbReference type="ARBA" id="ARBA00022491"/>
    </source>
</evidence>